<keyword evidence="3" id="KW-1185">Reference proteome</keyword>
<organism evidence="2 3">
    <name type="scientific">Pleuronectes platessa</name>
    <name type="common">European plaice</name>
    <dbReference type="NCBI Taxonomy" id="8262"/>
    <lineage>
        <taxon>Eukaryota</taxon>
        <taxon>Metazoa</taxon>
        <taxon>Chordata</taxon>
        <taxon>Craniata</taxon>
        <taxon>Vertebrata</taxon>
        <taxon>Euteleostomi</taxon>
        <taxon>Actinopterygii</taxon>
        <taxon>Neopterygii</taxon>
        <taxon>Teleostei</taxon>
        <taxon>Neoteleostei</taxon>
        <taxon>Acanthomorphata</taxon>
        <taxon>Carangaria</taxon>
        <taxon>Pleuronectiformes</taxon>
        <taxon>Pleuronectoidei</taxon>
        <taxon>Pleuronectidae</taxon>
        <taxon>Pleuronectes</taxon>
    </lineage>
</organism>
<dbReference type="EMBL" id="CADEAL010001412">
    <property type="protein sequence ID" value="CAB1432160.1"/>
    <property type="molecule type" value="Genomic_DNA"/>
</dbReference>
<comment type="caution">
    <text evidence="2">The sequence shown here is derived from an EMBL/GenBank/DDBJ whole genome shotgun (WGS) entry which is preliminary data.</text>
</comment>
<evidence type="ECO:0000256" key="1">
    <source>
        <dbReference type="SAM" id="MobiDB-lite"/>
    </source>
</evidence>
<sequence>MSPSAMFLHTPAAAHDARRGAVGKALRRPRPAARQSLVSVIALRSGSPRGLAEAGWPPEVCRLPTPHFGNGTTASVTLAAPSSCYSRVYNPGKSPRKAARNSPQVPAFDERWVRRDFLSS</sequence>
<feature type="region of interest" description="Disordered" evidence="1">
    <location>
        <begin position="1"/>
        <end position="32"/>
    </location>
</feature>
<name>A0A9N7UK15_PLEPL</name>
<evidence type="ECO:0000313" key="2">
    <source>
        <dbReference type="EMBL" id="CAB1432160.1"/>
    </source>
</evidence>
<gene>
    <name evidence="2" type="ORF">PLEPLA_LOCUS20217</name>
</gene>
<dbReference type="Proteomes" id="UP001153269">
    <property type="component" value="Unassembled WGS sequence"/>
</dbReference>
<protein>
    <submittedName>
        <fullName evidence="2">Uncharacterized protein</fullName>
    </submittedName>
</protein>
<proteinExistence type="predicted"/>
<dbReference type="AlphaFoldDB" id="A0A9N7UK15"/>
<evidence type="ECO:0000313" key="3">
    <source>
        <dbReference type="Proteomes" id="UP001153269"/>
    </source>
</evidence>
<accession>A0A9N7UK15</accession>
<reference evidence="2" key="1">
    <citation type="submission" date="2020-03" db="EMBL/GenBank/DDBJ databases">
        <authorList>
            <person name="Weist P."/>
        </authorList>
    </citation>
    <scope>NUCLEOTIDE SEQUENCE</scope>
</reference>